<evidence type="ECO:0000256" key="8">
    <source>
        <dbReference type="PIRSR" id="PIRSR602401-1"/>
    </source>
</evidence>
<protein>
    <submittedName>
        <fullName evidence="12">Putative cytochrome</fullName>
    </submittedName>
</protein>
<comment type="similarity">
    <text evidence="1 9">Belongs to the cytochrome P450 family.</text>
</comment>
<organism evidence="12">
    <name type="scientific">Rhipicephalus microplus</name>
    <name type="common">Cattle tick</name>
    <name type="synonym">Boophilus microplus</name>
    <dbReference type="NCBI Taxonomy" id="6941"/>
    <lineage>
        <taxon>Eukaryota</taxon>
        <taxon>Metazoa</taxon>
        <taxon>Ecdysozoa</taxon>
        <taxon>Arthropoda</taxon>
        <taxon>Chelicerata</taxon>
        <taxon>Arachnida</taxon>
        <taxon>Acari</taxon>
        <taxon>Parasitiformes</taxon>
        <taxon>Ixodida</taxon>
        <taxon>Ixodoidea</taxon>
        <taxon>Ixodidae</taxon>
        <taxon>Rhipicephalinae</taxon>
        <taxon>Rhipicephalus</taxon>
        <taxon>Boophilus</taxon>
    </lineage>
</organism>
<dbReference type="PANTHER" id="PTHR24302">
    <property type="entry name" value="CYTOCHROME P450 FAMILY 3"/>
    <property type="match status" value="1"/>
</dbReference>
<evidence type="ECO:0000256" key="11">
    <source>
        <dbReference type="SAM" id="Phobius"/>
    </source>
</evidence>
<dbReference type="InterPro" id="IPR002401">
    <property type="entry name" value="Cyt_P450_E_grp-I"/>
</dbReference>
<evidence type="ECO:0000256" key="1">
    <source>
        <dbReference type="ARBA" id="ARBA00010617"/>
    </source>
</evidence>
<dbReference type="AlphaFoldDB" id="A0A6M2CJ48"/>
<evidence type="ECO:0000256" key="3">
    <source>
        <dbReference type="ARBA" id="ARBA00022723"/>
    </source>
</evidence>
<dbReference type="GO" id="GO:0008395">
    <property type="term" value="F:steroid hydroxylase activity"/>
    <property type="evidence" value="ECO:0007669"/>
    <property type="project" value="TreeGrafter"/>
</dbReference>
<dbReference type="InterPro" id="IPR001128">
    <property type="entry name" value="Cyt_P450"/>
</dbReference>
<accession>A0A6M2CJ48</accession>
<proteinExistence type="inferred from homology"/>
<keyword evidence="11" id="KW-0472">Membrane</keyword>
<dbReference type="Gene3D" id="1.10.630.10">
    <property type="entry name" value="Cytochrome P450"/>
    <property type="match status" value="1"/>
</dbReference>
<dbReference type="InterPro" id="IPR036396">
    <property type="entry name" value="Cyt_P450_sf"/>
</dbReference>
<keyword evidence="3 8" id="KW-0479">Metal-binding</keyword>
<evidence type="ECO:0000256" key="7">
    <source>
        <dbReference type="ARBA" id="ARBA00043906"/>
    </source>
</evidence>
<name>A0A6M2CJ48_RHIMP</name>
<dbReference type="PROSITE" id="PS00086">
    <property type="entry name" value="CYTOCHROME_P450"/>
    <property type="match status" value="1"/>
</dbReference>
<feature type="transmembrane region" description="Helical" evidence="11">
    <location>
        <begin position="12"/>
        <end position="30"/>
    </location>
</feature>
<dbReference type="VEuPathDB" id="VectorBase:LOC119167314"/>
<evidence type="ECO:0000256" key="2">
    <source>
        <dbReference type="ARBA" id="ARBA00022617"/>
    </source>
</evidence>
<dbReference type="GO" id="GO:0005506">
    <property type="term" value="F:iron ion binding"/>
    <property type="evidence" value="ECO:0007669"/>
    <property type="project" value="InterPro"/>
</dbReference>
<evidence type="ECO:0000256" key="5">
    <source>
        <dbReference type="ARBA" id="ARBA00023004"/>
    </source>
</evidence>
<evidence type="ECO:0000256" key="10">
    <source>
        <dbReference type="SAM" id="MobiDB-lite"/>
    </source>
</evidence>
<dbReference type="GO" id="GO:0016705">
    <property type="term" value="F:oxidoreductase activity, acting on paired donors, with incorporation or reduction of molecular oxygen"/>
    <property type="evidence" value="ECO:0007669"/>
    <property type="project" value="InterPro"/>
</dbReference>
<sequence>MSNMNSWELFFKVLQVVFLGAISCFILWVIERRHQHGFFKRLGVPGPKPDLFWGNWTQLKRDRIQVMQEWITKYGKVFGIYMGDKPHMVITDTDMIKECFVKPSKIFQDRPMFFIDAEPFSSALTFLKGDKWRELRSLFNMCFTTSKVKDLFSAVDACTTKFVNKMDTLCRNGEPIDVYHHAHCLTLDTLAKTVLSWQVNFQMDEDNPTVTRLCTVFQQMDDTAIESVFAFPLLRAALRCVYPFTDFCKSMEKVSKDVLEVLNWRKSPSAPREKDVLQNLIDLQTTDEGATEKTRRYARSLNESTLLANLIMLLAVGFDSTSSSLAFLLYLLAKHPEEQENIRAEVLAKTKSLEVVKGDSDNKDHNKAPEHPPDIIKMLPEKEPSHRQETHKTHRRTSSQIDPRAIDKTRPDDKVTGHCNKAQERPFNFNLEADDILGLGRLDLVVREGLRLYPALPVMILRECAQDTTVSGQFIPRGTTLVAPPWHIHRDPNIWQNPDEFIPDRFANQSVQSSTYFPFGLGSHVCLGQRLAMLIMKTVLYKTIYKFELSLNAEDSGPLKLKVPGLLLNPVGALRVNFKPRSATCGRSL</sequence>
<evidence type="ECO:0000313" key="12">
    <source>
        <dbReference type="EMBL" id="NOV33555.1"/>
    </source>
</evidence>
<evidence type="ECO:0000256" key="6">
    <source>
        <dbReference type="ARBA" id="ARBA00023033"/>
    </source>
</evidence>
<dbReference type="OrthoDB" id="6501435at2759"/>
<keyword evidence="4 9" id="KW-0560">Oxidoreductase</keyword>
<keyword evidence="11" id="KW-0812">Transmembrane</keyword>
<comment type="function">
    <text evidence="7">Cytochromes P450 are a group of heme-thiolate monooxygenases. They oxidize a variety of structurally unrelated compounds, including steroids, fatty acids, and xenobiotics.</text>
</comment>
<dbReference type="InterPro" id="IPR017972">
    <property type="entry name" value="Cyt_P450_CS"/>
</dbReference>
<feature type="binding site" description="axial binding residue" evidence="8">
    <location>
        <position position="526"/>
    </location>
    <ligand>
        <name>heme</name>
        <dbReference type="ChEBI" id="CHEBI:30413"/>
    </ligand>
    <ligandPart>
        <name>Fe</name>
        <dbReference type="ChEBI" id="CHEBI:18248"/>
    </ligandPart>
</feature>
<dbReference type="PRINTS" id="PR00463">
    <property type="entry name" value="EP450I"/>
</dbReference>
<reference evidence="12" key="1">
    <citation type="submission" date="2019-09" db="EMBL/GenBank/DDBJ databases">
        <title>Organ-specific transcriptomic study of the physiology of the cattle tick, Rhipicephalus microplus.</title>
        <authorList>
            <person name="Tirloni L."/>
            <person name="Braz G."/>
            <person name="Gandara A.C.P."/>
            <person name="Sabadin G.A."/>
            <person name="da Silva R.M."/>
            <person name="Guizzo M.G."/>
            <person name="Machado J.A."/>
            <person name="Costa E.P."/>
            <person name="Gomes H.F."/>
            <person name="Moraes J."/>
            <person name="Mota M.B.S."/>
            <person name="Mesquita R.D."/>
            <person name="Alvarenga P.H."/>
            <person name="Alves F."/>
            <person name="Seixas A."/>
            <person name="da Fonseca R.N."/>
            <person name="Fogaca A."/>
            <person name="Logullo C."/>
            <person name="Tanaka A."/>
            <person name="Daffre S."/>
            <person name="Termignoni C."/>
            <person name="Vaz I.S.Jr."/>
            <person name="Oliveira P.L."/>
            <person name="Ribeiro J.M."/>
        </authorList>
    </citation>
    <scope>NUCLEOTIDE SEQUENCE</scope>
    <source>
        <strain evidence="12">Porto Alegre</strain>
    </source>
</reference>
<feature type="region of interest" description="Disordered" evidence="10">
    <location>
        <begin position="357"/>
        <end position="418"/>
    </location>
</feature>
<dbReference type="PRINTS" id="PR00385">
    <property type="entry name" value="P450"/>
</dbReference>
<dbReference type="EMBL" id="GHWJ01000818">
    <property type="protein sequence ID" value="NOV33555.1"/>
    <property type="molecule type" value="Transcribed_RNA"/>
</dbReference>
<keyword evidence="2 8" id="KW-0349">Heme</keyword>
<evidence type="ECO:0000256" key="4">
    <source>
        <dbReference type="ARBA" id="ARBA00023002"/>
    </source>
</evidence>
<feature type="compositionally biased region" description="Basic and acidic residues" evidence="10">
    <location>
        <begin position="357"/>
        <end position="391"/>
    </location>
</feature>
<feature type="compositionally biased region" description="Basic and acidic residues" evidence="10">
    <location>
        <begin position="404"/>
        <end position="418"/>
    </location>
</feature>
<evidence type="ECO:0000256" key="9">
    <source>
        <dbReference type="RuleBase" id="RU000461"/>
    </source>
</evidence>
<dbReference type="PANTHER" id="PTHR24302:SF15">
    <property type="entry name" value="FATTY-ACID PEROXYGENASE"/>
    <property type="match status" value="1"/>
</dbReference>
<dbReference type="SUPFAM" id="SSF48264">
    <property type="entry name" value="Cytochrome P450"/>
    <property type="match status" value="1"/>
</dbReference>
<dbReference type="Pfam" id="PF00067">
    <property type="entry name" value="p450"/>
    <property type="match status" value="2"/>
</dbReference>
<keyword evidence="6 9" id="KW-0503">Monooxygenase</keyword>
<dbReference type="GO" id="GO:0020037">
    <property type="term" value="F:heme binding"/>
    <property type="evidence" value="ECO:0007669"/>
    <property type="project" value="InterPro"/>
</dbReference>
<keyword evidence="5 8" id="KW-0408">Iron</keyword>
<comment type="cofactor">
    <cofactor evidence="8">
        <name>heme</name>
        <dbReference type="ChEBI" id="CHEBI:30413"/>
    </cofactor>
</comment>
<keyword evidence="11" id="KW-1133">Transmembrane helix</keyword>
<dbReference type="InterPro" id="IPR050705">
    <property type="entry name" value="Cytochrome_P450_3A"/>
</dbReference>